<dbReference type="Proteomes" id="UP000276133">
    <property type="component" value="Unassembled WGS sequence"/>
</dbReference>
<evidence type="ECO:0000313" key="1">
    <source>
        <dbReference type="EMBL" id="RNA38728.1"/>
    </source>
</evidence>
<keyword evidence="2" id="KW-1185">Reference proteome</keyword>
<reference evidence="1 2" key="1">
    <citation type="journal article" date="2018" name="Sci. Rep.">
        <title>Genomic signatures of local adaptation to the degree of environmental predictability in rotifers.</title>
        <authorList>
            <person name="Franch-Gras L."/>
            <person name="Hahn C."/>
            <person name="Garcia-Roger E.M."/>
            <person name="Carmona M.J."/>
            <person name="Serra M."/>
            <person name="Gomez A."/>
        </authorList>
    </citation>
    <scope>NUCLEOTIDE SEQUENCE [LARGE SCALE GENOMIC DNA]</scope>
    <source>
        <strain evidence="1">HYR1</strain>
    </source>
</reference>
<gene>
    <name evidence="1" type="ORF">BpHYR1_013983</name>
</gene>
<protein>
    <submittedName>
        <fullName evidence="1">Uncharacterized protein</fullName>
    </submittedName>
</protein>
<proteinExistence type="predicted"/>
<name>A0A3M7ST40_BRAPC</name>
<comment type="caution">
    <text evidence="1">The sequence shown here is derived from an EMBL/GenBank/DDBJ whole genome shotgun (WGS) entry which is preliminary data.</text>
</comment>
<accession>A0A3M7ST40</accession>
<sequence length="146" mass="17363">MIDFDDEQDALEQDEQESDIKCINIELESTTEISHKICIYAFLFSYKTSHVEPYPSVVHNYMNFKRQNINNFTFLHFNIFIFIYKKISCGMGTSLLINLGIDANESFRKSNKIILKPELKLMKIEFLYLAPRIIRFLFSYQYSFKI</sequence>
<dbReference type="EMBL" id="REGN01000830">
    <property type="protein sequence ID" value="RNA38728.1"/>
    <property type="molecule type" value="Genomic_DNA"/>
</dbReference>
<dbReference type="AlphaFoldDB" id="A0A3M7ST40"/>
<organism evidence="1 2">
    <name type="scientific">Brachionus plicatilis</name>
    <name type="common">Marine rotifer</name>
    <name type="synonym">Brachionus muelleri</name>
    <dbReference type="NCBI Taxonomy" id="10195"/>
    <lineage>
        <taxon>Eukaryota</taxon>
        <taxon>Metazoa</taxon>
        <taxon>Spiralia</taxon>
        <taxon>Gnathifera</taxon>
        <taxon>Rotifera</taxon>
        <taxon>Eurotatoria</taxon>
        <taxon>Monogononta</taxon>
        <taxon>Pseudotrocha</taxon>
        <taxon>Ploima</taxon>
        <taxon>Brachionidae</taxon>
        <taxon>Brachionus</taxon>
    </lineage>
</organism>
<evidence type="ECO:0000313" key="2">
    <source>
        <dbReference type="Proteomes" id="UP000276133"/>
    </source>
</evidence>